<keyword evidence="3" id="KW-1185">Reference proteome</keyword>
<accession>A0A0E0GV13</accession>
<organism evidence="2">
    <name type="scientific">Oryza nivara</name>
    <name type="common">Indian wild rice</name>
    <name type="synonym">Oryza sativa f. spontanea</name>
    <dbReference type="NCBI Taxonomy" id="4536"/>
    <lineage>
        <taxon>Eukaryota</taxon>
        <taxon>Viridiplantae</taxon>
        <taxon>Streptophyta</taxon>
        <taxon>Embryophyta</taxon>
        <taxon>Tracheophyta</taxon>
        <taxon>Spermatophyta</taxon>
        <taxon>Magnoliopsida</taxon>
        <taxon>Liliopsida</taxon>
        <taxon>Poales</taxon>
        <taxon>Poaceae</taxon>
        <taxon>BOP clade</taxon>
        <taxon>Oryzoideae</taxon>
        <taxon>Oryzeae</taxon>
        <taxon>Oryzinae</taxon>
        <taxon>Oryza</taxon>
    </lineage>
</organism>
<feature type="region of interest" description="Disordered" evidence="1">
    <location>
        <begin position="91"/>
        <end position="120"/>
    </location>
</feature>
<evidence type="ECO:0000256" key="1">
    <source>
        <dbReference type="SAM" id="MobiDB-lite"/>
    </source>
</evidence>
<reference evidence="2" key="1">
    <citation type="submission" date="2015-04" db="UniProtKB">
        <authorList>
            <consortium name="EnsemblPlants"/>
        </authorList>
    </citation>
    <scope>IDENTIFICATION</scope>
    <source>
        <strain evidence="2">SL10</strain>
    </source>
</reference>
<evidence type="ECO:0000313" key="2">
    <source>
        <dbReference type="EnsemblPlants" id="ONIVA03G38970.1"/>
    </source>
</evidence>
<reference evidence="2" key="2">
    <citation type="submission" date="2018-04" db="EMBL/GenBank/DDBJ databases">
        <title>OnivRS2 (Oryza nivara Reference Sequence Version 2).</title>
        <authorList>
            <person name="Zhang J."/>
            <person name="Kudrna D."/>
            <person name="Lee S."/>
            <person name="Talag J."/>
            <person name="Rajasekar S."/>
            <person name="Welchert J."/>
            <person name="Hsing Y.-I."/>
            <person name="Wing R.A."/>
        </authorList>
    </citation>
    <scope>NUCLEOTIDE SEQUENCE [LARGE SCALE GENOMIC DNA]</scope>
    <source>
        <strain evidence="2">SL10</strain>
    </source>
</reference>
<name>A0A0E0GV13_ORYNI</name>
<sequence>MGLLLVRMEPCRRAVRSVSRPRVTNLDRVCTVRAEDLVAEDTVPRAACATKPPWPSSDTGRVEAIGVRSYKCRPENIPTINSVALSARTRGVARRGAAASPTNGERPTEKRAEAYRVRGF</sequence>
<protein>
    <submittedName>
        <fullName evidence="2">Uncharacterized protein</fullName>
    </submittedName>
</protein>
<dbReference type="AlphaFoldDB" id="A0A0E0GV13"/>
<dbReference type="Gramene" id="ONIVA03G38970.1">
    <property type="protein sequence ID" value="ONIVA03G38970.1"/>
    <property type="gene ID" value="ONIVA03G38970"/>
</dbReference>
<dbReference type="HOGENOM" id="CLU_2053458_0_0_1"/>
<dbReference type="EnsemblPlants" id="ONIVA03G38970.1">
    <property type="protein sequence ID" value="ONIVA03G38970.1"/>
    <property type="gene ID" value="ONIVA03G38970"/>
</dbReference>
<proteinExistence type="predicted"/>
<feature type="compositionally biased region" description="Basic and acidic residues" evidence="1">
    <location>
        <begin position="106"/>
        <end position="120"/>
    </location>
</feature>
<dbReference type="Proteomes" id="UP000006591">
    <property type="component" value="Chromosome 3"/>
</dbReference>
<evidence type="ECO:0000313" key="3">
    <source>
        <dbReference type="Proteomes" id="UP000006591"/>
    </source>
</evidence>